<accession>A0A853FD80</accession>
<dbReference type="SUPFAM" id="SSF51735">
    <property type="entry name" value="NAD(P)-binding Rossmann-fold domains"/>
    <property type="match status" value="1"/>
</dbReference>
<dbReference type="CDD" id="cd05233">
    <property type="entry name" value="SDR_c"/>
    <property type="match status" value="1"/>
</dbReference>
<comment type="caution">
    <text evidence="2">The sequence shown here is derived from an EMBL/GenBank/DDBJ whole genome shotgun (WGS) entry which is preliminary data.</text>
</comment>
<dbReference type="GO" id="GO:0032787">
    <property type="term" value="P:monocarboxylic acid metabolic process"/>
    <property type="evidence" value="ECO:0007669"/>
    <property type="project" value="UniProtKB-ARBA"/>
</dbReference>
<reference evidence="2 3" key="1">
    <citation type="submission" date="2020-07" db="EMBL/GenBank/DDBJ databases">
        <title>Taxonomic revisions and descriptions of new bacterial species based on genomic comparisons in the high-G+C-content subgroup of the family Alcaligenaceae.</title>
        <authorList>
            <person name="Szabo A."/>
            <person name="Felfoldi T."/>
        </authorList>
    </citation>
    <scope>NUCLEOTIDE SEQUENCE [LARGE SCALE GENOMIC DNA]</scope>
    <source>
        <strain evidence="2 3">DSM 25264</strain>
    </source>
</reference>
<evidence type="ECO:0000313" key="3">
    <source>
        <dbReference type="Proteomes" id="UP000580517"/>
    </source>
</evidence>
<proteinExistence type="inferred from homology"/>
<sequence>MKLTQGHTLITGATRGIGRAIAELLAERGEPVLGIARSGDDTFPGPLLLADLLDAAQRREVLAEAASLHGILRLVNNAGFNHMQPLGAITDDARSRILDLNIAVAIDAAQAVLPGMAAAGTGRIVNIASRSLLARAGGSVYSAAKAALVGLTRSWALELASQGITVNCVAPGPVATEMFERNNPPHLARSRALVEAIPVARLGTPQEVAHAVDYFLSPHAAYTTGQTLFVCGGASISQIRL</sequence>
<dbReference type="PRINTS" id="PR00081">
    <property type="entry name" value="GDHRDH"/>
</dbReference>
<dbReference type="PANTHER" id="PTHR42879:SF2">
    <property type="entry name" value="3-OXOACYL-[ACYL-CARRIER-PROTEIN] REDUCTASE FABG"/>
    <property type="match status" value="1"/>
</dbReference>
<keyword evidence="3" id="KW-1185">Reference proteome</keyword>
<dbReference type="FunFam" id="3.40.50.720:FF:000084">
    <property type="entry name" value="Short-chain dehydrogenase reductase"/>
    <property type="match status" value="1"/>
</dbReference>
<protein>
    <submittedName>
        <fullName evidence="2">SDR family oxidoreductase</fullName>
    </submittedName>
</protein>
<gene>
    <name evidence="2" type="ORF">H0A68_06365</name>
</gene>
<dbReference type="OrthoDB" id="8665216at2"/>
<dbReference type="RefSeq" id="WP_129969065.1">
    <property type="nucleotide sequence ID" value="NZ_JACCEW010000002.1"/>
</dbReference>
<comment type="similarity">
    <text evidence="1">Belongs to the short-chain dehydrogenases/reductases (SDR) family.</text>
</comment>
<evidence type="ECO:0000313" key="2">
    <source>
        <dbReference type="EMBL" id="NYT36491.1"/>
    </source>
</evidence>
<dbReference type="EMBL" id="JACCEW010000002">
    <property type="protein sequence ID" value="NYT36491.1"/>
    <property type="molecule type" value="Genomic_DNA"/>
</dbReference>
<dbReference type="InterPro" id="IPR020904">
    <property type="entry name" value="Sc_DH/Rdtase_CS"/>
</dbReference>
<evidence type="ECO:0000256" key="1">
    <source>
        <dbReference type="ARBA" id="ARBA00006484"/>
    </source>
</evidence>
<dbReference type="InterPro" id="IPR002347">
    <property type="entry name" value="SDR_fam"/>
</dbReference>
<dbReference type="InterPro" id="IPR050259">
    <property type="entry name" value="SDR"/>
</dbReference>
<dbReference type="PRINTS" id="PR00080">
    <property type="entry name" value="SDRFAMILY"/>
</dbReference>
<dbReference type="InterPro" id="IPR036291">
    <property type="entry name" value="NAD(P)-bd_dom_sf"/>
</dbReference>
<dbReference type="Proteomes" id="UP000580517">
    <property type="component" value="Unassembled WGS sequence"/>
</dbReference>
<name>A0A853FD80_9BURK</name>
<dbReference type="Pfam" id="PF13561">
    <property type="entry name" value="adh_short_C2"/>
    <property type="match status" value="1"/>
</dbReference>
<organism evidence="2 3">
    <name type="scientific">Allopusillimonas soli</name>
    <dbReference type="NCBI Taxonomy" id="659016"/>
    <lineage>
        <taxon>Bacteria</taxon>
        <taxon>Pseudomonadati</taxon>
        <taxon>Pseudomonadota</taxon>
        <taxon>Betaproteobacteria</taxon>
        <taxon>Burkholderiales</taxon>
        <taxon>Alcaligenaceae</taxon>
        <taxon>Allopusillimonas</taxon>
    </lineage>
</organism>
<dbReference type="PANTHER" id="PTHR42879">
    <property type="entry name" value="3-OXOACYL-(ACYL-CARRIER-PROTEIN) REDUCTASE"/>
    <property type="match status" value="1"/>
</dbReference>
<dbReference type="PROSITE" id="PS00061">
    <property type="entry name" value="ADH_SHORT"/>
    <property type="match status" value="1"/>
</dbReference>
<dbReference type="AlphaFoldDB" id="A0A853FD80"/>
<dbReference type="Gene3D" id="3.40.50.720">
    <property type="entry name" value="NAD(P)-binding Rossmann-like Domain"/>
    <property type="match status" value="1"/>
</dbReference>